<protein>
    <submittedName>
        <fullName evidence="2">Uncharacterized protein</fullName>
    </submittedName>
</protein>
<organism evidence="2 3">
    <name type="scientific">Tropicimonas aquimaris</name>
    <dbReference type="NCBI Taxonomy" id="914152"/>
    <lineage>
        <taxon>Bacteria</taxon>
        <taxon>Pseudomonadati</taxon>
        <taxon>Pseudomonadota</taxon>
        <taxon>Alphaproteobacteria</taxon>
        <taxon>Rhodobacterales</taxon>
        <taxon>Roseobacteraceae</taxon>
        <taxon>Tropicimonas</taxon>
    </lineage>
</organism>
<feature type="chain" id="PRO_5045143185" evidence="1">
    <location>
        <begin position="27"/>
        <end position="186"/>
    </location>
</feature>
<keyword evidence="3" id="KW-1185">Reference proteome</keyword>
<dbReference type="EMBL" id="JBHTJT010000050">
    <property type="protein sequence ID" value="MFD0982083.1"/>
    <property type="molecule type" value="Genomic_DNA"/>
</dbReference>
<reference evidence="3" key="1">
    <citation type="journal article" date="2019" name="Int. J. Syst. Evol. Microbiol.">
        <title>The Global Catalogue of Microorganisms (GCM) 10K type strain sequencing project: providing services to taxonomists for standard genome sequencing and annotation.</title>
        <authorList>
            <consortium name="The Broad Institute Genomics Platform"/>
            <consortium name="The Broad Institute Genome Sequencing Center for Infectious Disease"/>
            <person name="Wu L."/>
            <person name="Ma J."/>
        </authorList>
    </citation>
    <scope>NUCLEOTIDE SEQUENCE [LARGE SCALE GENOMIC DNA]</scope>
    <source>
        <strain evidence="3">CCUG 60524</strain>
    </source>
</reference>
<evidence type="ECO:0000313" key="3">
    <source>
        <dbReference type="Proteomes" id="UP001597108"/>
    </source>
</evidence>
<keyword evidence="1" id="KW-0732">Signal</keyword>
<sequence length="186" mass="20760">MFKSIAATALSATLALGVIAPTPAAAQGIDQNNLLKILLGIGTVALIAKAVDEARDDDDDKKEVHIHRDVTKVIERPAPTRNVVVQPQPRRVIVQEPNRRVVTREPVRKPGRVEEVQRVIPGACQRTFRVDGDNRVFLTRNCLESEGVRTTSLPNQCERILDMPGDVQNRRVWNRGCLESNGYRIR</sequence>
<comment type="caution">
    <text evidence="2">The sequence shown here is derived from an EMBL/GenBank/DDBJ whole genome shotgun (WGS) entry which is preliminary data.</text>
</comment>
<evidence type="ECO:0000256" key="1">
    <source>
        <dbReference type="SAM" id="SignalP"/>
    </source>
</evidence>
<dbReference type="Proteomes" id="UP001597108">
    <property type="component" value="Unassembled WGS sequence"/>
</dbReference>
<feature type="signal peptide" evidence="1">
    <location>
        <begin position="1"/>
        <end position="26"/>
    </location>
</feature>
<name>A0ABW3IXE5_9RHOB</name>
<gene>
    <name evidence="2" type="ORF">ACFQ2S_20820</name>
</gene>
<proteinExistence type="predicted"/>
<dbReference type="RefSeq" id="WP_386077501.1">
    <property type="nucleotide sequence ID" value="NZ_JBHTJT010000050.1"/>
</dbReference>
<evidence type="ECO:0000313" key="2">
    <source>
        <dbReference type="EMBL" id="MFD0982083.1"/>
    </source>
</evidence>
<accession>A0ABW3IXE5</accession>